<dbReference type="Proteomes" id="UP000291422">
    <property type="component" value="Unassembled WGS sequence"/>
</dbReference>
<feature type="transmembrane region" description="Helical" evidence="6">
    <location>
        <begin position="411"/>
        <end position="429"/>
    </location>
</feature>
<accession>A0A4Q4NDH4</accession>
<dbReference type="GO" id="GO:0016020">
    <property type="term" value="C:membrane"/>
    <property type="evidence" value="ECO:0007669"/>
    <property type="project" value="UniProtKB-SubCell"/>
</dbReference>
<dbReference type="InterPro" id="IPR032805">
    <property type="entry name" value="Wax_synthase_dom"/>
</dbReference>
<dbReference type="VEuPathDB" id="FungiDB:CC77DRAFT_986667"/>
<dbReference type="AlphaFoldDB" id="A0A4Q4NDH4"/>
<feature type="transmembrane region" description="Helical" evidence="6">
    <location>
        <begin position="41"/>
        <end position="58"/>
    </location>
</feature>
<sequence>MPGQYLQEDWKLTNGATPILCFTTAILYALYILSFPPTRRLYRKLSIFILALPTWYAFRYSDQLCPHFLVNDTFARTCLIWFAHMSYEVCVVEFAPVLPKDKQDMGEQEQIKERVRQGYKVLFDRNHTQVLEQRQQHKSPTNPNGVSASKEKTGEEQYTATDKKTDEPILRSTRIQHGVVLPEKEGHGYSRWRFVGYHILKGLVYYGLQRVFDLYETRYSPLVLPPSAYMTPELLKFFQQLPTSMDHQEITWRLEFTFDWCILSLWMYESYHSVFAVLYVGSGLDGPEEWSTALFGPFSNAWSVRRYWSKHWHNYVYHSFSGHIKCVTRGWLGMKRGAVTRMVENTLVFFVSGLMHSLVRWQQNPSGDCWAITCYYVAQILPMIFEWCVATQWSKVRKLLGFRSDSRWLRSAEYAIGYLWVIAWFLFSVPKYYQARMAWSNVKRLKTFIAELEAARALNETSTER</sequence>
<dbReference type="Pfam" id="PF13813">
    <property type="entry name" value="MBOAT_2"/>
    <property type="match status" value="1"/>
</dbReference>
<evidence type="ECO:0000256" key="2">
    <source>
        <dbReference type="ARBA" id="ARBA00022692"/>
    </source>
</evidence>
<evidence type="ECO:0000259" key="7">
    <source>
        <dbReference type="Pfam" id="PF13813"/>
    </source>
</evidence>
<feature type="compositionally biased region" description="Polar residues" evidence="5">
    <location>
        <begin position="131"/>
        <end position="147"/>
    </location>
</feature>
<dbReference type="EMBL" id="PDXD01000017">
    <property type="protein sequence ID" value="RYN74543.1"/>
    <property type="molecule type" value="Genomic_DNA"/>
</dbReference>
<evidence type="ECO:0000256" key="1">
    <source>
        <dbReference type="ARBA" id="ARBA00004141"/>
    </source>
</evidence>
<evidence type="ECO:0000256" key="4">
    <source>
        <dbReference type="ARBA" id="ARBA00023136"/>
    </source>
</evidence>
<evidence type="ECO:0000256" key="6">
    <source>
        <dbReference type="SAM" id="Phobius"/>
    </source>
</evidence>
<evidence type="ECO:0000256" key="5">
    <source>
        <dbReference type="SAM" id="MobiDB-lite"/>
    </source>
</evidence>
<feature type="region of interest" description="Disordered" evidence="5">
    <location>
        <begin position="131"/>
        <end position="165"/>
    </location>
</feature>
<organism evidence="8 9">
    <name type="scientific">Alternaria alternata</name>
    <name type="common">Alternaria rot fungus</name>
    <name type="synonym">Torula alternata</name>
    <dbReference type="NCBI Taxonomy" id="5599"/>
    <lineage>
        <taxon>Eukaryota</taxon>
        <taxon>Fungi</taxon>
        <taxon>Dikarya</taxon>
        <taxon>Ascomycota</taxon>
        <taxon>Pezizomycotina</taxon>
        <taxon>Dothideomycetes</taxon>
        <taxon>Pleosporomycetidae</taxon>
        <taxon>Pleosporales</taxon>
        <taxon>Pleosporineae</taxon>
        <taxon>Pleosporaceae</taxon>
        <taxon>Alternaria</taxon>
        <taxon>Alternaria sect. Alternaria</taxon>
        <taxon>Alternaria alternata complex</taxon>
    </lineage>
</organism>
<feature type="domain" description="Wax synthase" evidence="7">
    <location>
        <begin position="293"/>
        <end position="369"/>
    </location>
</feature>
<reference evidence="9" key="1">
    <citation type="journal article" date="2019" name="bioRxiv">
        <title>Genomics, evolutionary history and diagnostics of the Alternaria alternata species group including apple and Asian pear pathotypes.</title>
        <authorList>
            <person name="Armitage A.D."/>
            <person name="Cockerton H.M."/>
            <person name="Sreenivasaprasad S."/>
            <person name="Woodhall J.W."/>
            <person name="Lane C.R."/>
            <person name="Harrison R.J."/>
            <person name="Clarkson J.P."/>
        </authorList>
    </citation>
    <scope>NUCLEOTIDE SEQUENCE [LARGE SCALE GENOMIC DNA]</scope>
    <source>
        <strain evidence="9">FERA 1177</strain>
    </source>
</reference>
<evidence type="ECO:0000256" key="3">
    <source>
        <dbReference type="ARBA" id="ARBA00022989"/>
    </source>
</evidence>
<comment type="caution">
    <text evidence="8">The sequence shown here is derived from an EMBL/GenBank/DDBJ whole genome shotgun (WGS) entry which is preliminary data.</text>
</comment>
<proteinExistence type="predicted"/>
<gene>
    <name evidence="8" type="ORF">AA0117_g7012</name>
</gene>
<name>A0A4Q4NDH4_ALTAL</name>
<protein>
    <recommendedName>
        <fullName evidence="7">Wax synthase domain-containing protein</fullName>
    </recommendedName>
</protein>
<keyword evidence="3 6" id="KW-1133">Transmembrane helix</keyword>
<feature type="transmembrane region" description="Helical" evidence="6">
    <location>
        <begin position="15"/>
        <end position="34"/>
    </location>
</feature>
<comment type="subcellular location">
    <subcellularLocation>
        <location evidence="1">Membrane</location>
        <topology evidence="1">Multi-pass membrane protein</topology>
    </subcellularLocation>
</comment>
<keyword evidence="2 6" id="KW-0812">Transmembrane</keyword>
<keyword evidence="4 6" id="KW-0472">Membrane</keyword>
<evidence type="ECO:0000313" key="8">
    <source>
        <dbReference type="EMBL" id="RYN74543.1"/>
    </source>
</evidence>
<evidence type="ECO:0000313" key="9">
    <source>
        <dbReference type="Proteomes" id="UP000291422"/>
    </source>
</evidence>
<feature type="compositionally biased region" description="Basic and acidic residues" evidence="5">
    <location>
        <begin position="149"/>
        <end position="165"/>
    </location>
</feature>